<dbReference type="Proteomes" id="UP000325440">
    <property type="component" value="Unassembled WGS sequence"/>
</dbReference>
<dbReference type="Gene3D" id="1.20.120.900">
    <property type="entry name" value="Pex19, mPTS binding domain"/>
    <property type="match status" value="1"/>
</dbReference>
<sequence>MSENQPRNVGSETEFSYTMDIASKLHEDLDLTEKIKVRDFLQAFLKEIPEESMQKYINSDQHKILIHKLRLVIDKNNDILIGIQEIFQKILLKSILDLPEPNYLTAMCANMNIQDDFDFEKYTFMLPIFKAFCLAFFVELYIPIIKNLCDNYPKWLDENEPVLSNDEFYKHALAFENVKAIRDYFENQHDTHNEIDKQHEIEDIEHLFMDMNLCGINIIPDHLYYCKTNKNQSNDLLE</sequence>
<proteinExistence type="inferred from homology"/>
<organism evidence="3 4">
    <name type="scientific">Cinara cedri</name>
    <dbReference type="NCBI Taxonomy" id="506608"/>
    <lineage>
        <taxon>Eukaryota</taxon>
        <taxon>Metazoa</taxon>
        <taxon>Ecdysozoa</taxon>
        <taxon>Arthropoda</taxon>
        <taxon>Hexapoda</taxon>
        <taxon>Insecta</taxon>
        <taxon>Pterygota</taxon>
        <taxon>Neoptera</taxon>
        <taxon>Paraneoptera</taxon>
        <taxon>Hemiptera</taxon>
        <taxon>Sternorrhyncha</taxon>
        <taxon>Aphidomorpha</taxon>
        <taxon>Aphidoidea</taxon>
        <taxon>Aphididae</taxon>
        <taxon>Lachninae</taxon>
        <taxon>Cinara</taxon>
    </lineage>
</organism>
<dbReference type="AlphaFoldDB" id="A0A5E4MNI7"/>
<dbReference type="EMBL" id="CABPRJ010000976">
    <property type="protein sequence ID" value="VVC33855.1"/>
    <property type="molecule type" value="Genomic_DNA"/>
</dbReference>
<reference evidence="3 4" key="1">
    <citation type="submission" date="2019-08" db="EMBL/GenBank/DDBJ databases">
        <authorList>
            <person name="Alioto T."/>
            <person name="Alioto T."/>
            <person name="Gomez Garrido J."/>
        </authorList>
    </citation>
    <scope>NUCLEOTIDE SEQUENCE [LARGE SCALE GENOMIC DNA]</scope>
</reference>
<evidence type="ECO:0000313" key="3">
    <source>
        <dbReference type="EMBL" id="VVC33855.1"/>
    </source>
</evidence>
<comment type="similarity">
    <text evidence="1">Belongs to the peroxin-19 family.</text>
</comment>
<gene>
    <name evidence="3" type="ORF">CINCED_3A009865</name>
</gene>
<evidence type="ECO:0000313" key="4">
    <source>
        <dbReference type="Proteomes" id="UP000325440"/>
    </source>
</evidence>
<name>A0A5E4MNI7_9HEMI</name>
<evidence type="ECO:0000256" key="2">
    <source>
        <dbReference type="ARBA" id="ARBA00029688"/>
    </source>
</evidence>
<evidence type="ECO:0000256" key="1">
    <source>
        <dbReference type="ARBA" id="ARBA00006326"/>
    </source>
</evidence>
<dbReference type="OrthoDB" id="21292at2759"/>
<protein>
    <recommendedName>
        <fullName evidence="2">Peroxin-19</fullName>
    </recommendedName>
</protein>
<accession>A0A5E4MNI7</accession>
<dbReference type="GO" id="GO:0005777">
    <property type="term" value="C:peroxisome"/>
    <property type="evidence" value="ECO:0007669"/>
    <property type="project" value="InterPro"/>
</dbReference>
<dbReference type="InterPro" id="IPR006708">
    <property type="entry name" value="Pex19"/>
</dbReference>
<dbReference type="Pfam" id="PF04614">
    <property type="entry name" value="Pex19"/>
    <property type="match status" value="1"/>
</dbReference>
<keyword evidence="4" id="KW-1185">Reference proteome</keyword>
<dbReference type="InterPro" id="IPR038322">
    <property type="entry name" value="Pex19_C_sf"/>
</dbReference>